<dbReference type="RefSeq" id="WP_119085952.1">
    <property type="nucleotide sequence ID" value="NZ_QXIY01000029.1"/>
</dbReference>
<organism evidence="3 4">
    <name type="scientific">Candidatus Cryosericum septentrionale</name>
    <dbReference type="NCBI Taxonomy" id="2290913"/>
    <lineage>
        <taxon>Bacteria</taxon>
        <taxon>Pseudomonadati</taxon>
        <taxon>Caldisericota/Cryosericota group</taxon>
        <taxon>Candidatus Cryosericota</taxon>
        <taxon>Candidatus Cryosericia</taxon>
        <taxon>Candidatus Cryosericales</taxon>
        <taxon>Candidatus Cryosericaceae</taxon>
        <taxon>Candidatus Cryosericum</taxon>
    </lineage>
</organism>
<reference evidence="3 4" key="1">
    <citation type="submission" date="2018-09" db="EMBL/GenBank/DDBJ databases">
        <title>Discovery and Ecogenomic Context for Candidatus Cryosericales, a Global Caldiserica Order Active in Thawing Permafrost.</title>
        <authorList>
            <person name="Martinez M.A."/>
            <person name="Woodcroft B.J."/>
            <person name="Ignacio Espinoza J.C."/>
            <person name="Zayed A."/>
            <person name="Singleton C.M."/>
            <person name="Boyd J."/>
            <person name="Li Y.-F."/>
            <person name="Purvine S."/>
            <person name="Maughan H."/>
            <person name="Hodgkins S.B."/>
            <person name="Anderson D."/>
            <person name="Sederholm M."/>
            <person name="Temperton B."/>
            <person name="Saleska S.R."/>
            <person name="Tyson G.W."/>
            <person name="Rich V.I."/>
        </authorList>
    </citation>
    <scope>NUCLEOTIDE SEQUENCE [LARGE SCALE GENOMIC DNA]</scope>
    <source>
        <strain evidence="3 4">SMC1</strain>
    </source>
</reference>
<evidence type="ECO:0000256" key="2">
    <source>
        <dbReference type="SAM" id="SignalP"/>
    </source>
</evidence>
<keyword evidence="1" id="KW-0224">Dipeptidase</keyword>
<dbReference type="Proteomes" id="UP000266113">
    <property type="component" value="Unassembled WGS sequence"/>
</dbReference>
<keyword evidence="2" id="KW-0732">Signal</keyword>
<name>A0A398DWM5_9BACT</name>
<dbReference type="Gene3D" id="3.60.60.10">
    <property type="entry name" value="Penicillin V Acylase, Chain A"/>
    <property type="match status" value="1"/>
</dbReference>
<evidence type="ECO:0000313" key="3">
    <source>
        <dbReference type="EMBL" id="RIE16548.1"/>
    </source>
</evidence>
<dbReference type="PANTHER" id="PTHR12994">
    <property type="entry name" value="SECERNIN"/>
    <property type="match status" value="1"/>
</dbReference>
<comment type="similarity">
    <text evidence="1">Belongs to the peptidase C69 family.</text>
</comment>
<proteinExistence type="inferred from homology"/>
<keyword evidence="4" id="KW-1185">Reference proteome</keyword>
<dbReference type="EC" id="3.4.-.-" evidence="1"/>
<dbReference type="PANTHER" id="PTHR12994:SF17">
    <property type="entry name" value="LD30995P"/>
    <property type="match status" value="1"/>
</dbReference>
<comment type="caution">
    <text evidence="3">The sequence shown here is derived from an EMBL/GenBank/DDBJ whole genome shotgun (WGS) entry which is preliminary data.</text>
</comment>
<sequence>MEEKLKSKMGKIICVVLALFLAVSLVGSAFAVDKVSAEEDPVLEDCSTIIVGKKASATGEVLLGHNEDNGDNVMVQYKVPAATHKLGELLTFEATAAKIPQVEQTWAYLWSETRASWSASFSDFFINQWGVAIVSNSCSPSREDKPGLTDGGIGYGLRVLIAQRAKTAREGVELAAALLDQYGYIASGRAYSIVDKNEGWILQVVKGKHYVAERIPDDQAMFIPNWYTIHQVDLKDTANFIASPDIITYAISRGWYTPAVAGSYSDFDFAVAYQSPTANQAGNIVRQKNALTVLLGKAPTDVQAFSVKPLKLVDLDTIKGILRSHYEGTSDDLSNGYAINPHQTGVRTICSGTTMESLIIQFREQPEFTCVWRATLNPCTSPYVPWYLGITKVPTGYGWLTPANGMATHFNVPVGDLLYRPSRAWWAFQDVQDLANDSYADVIQTIVHSRDALEKR</sequence>
<feature type="signal peptide" evidence="2">
    <location>
        <begin position="1"/>
        <end position="31"/>
    </location>
</feature>
<dbReference type="GO" id="GO:0070004">
    <property type="term" value="F:cysteine-type exopeptidase activity"/>
    <property type="evidence" value="ECO:0007669"/>
    <property type="project" value="InterPro"/>
</dbReference>
<feature type="chain" id="PRO_5017472209" description="Dipeptidase" evidence="2">
    <location>
        <begin position="32"/>
        <end position="456"/>
    </location>
</feature>
<gene>
    <name evidence="3" type="ORF">SMC1_06420</name>
</gene>
<evidence type="ECO:0000256" key="1">
    <source>
        <dbReference type="RuleBase" id="RU364089"/>
    </source>
</evidence>
<dbReference type="AlphaFoldDB" id="A0A398DWM5"/>
<dbReference type="InterPro" id="IPR005322">
    <property type="entry name" value="Peptidase_C69"/>
</dbReference>
<comment type="catalytic activity">
    <reaction evidence="1">
        <text>an L-aminoacyl-L-amino acid + H2O = 2 an L-alpha-amino acid</text>
        <dbReference type="Rhea" id="RHEA:48940"/>
        <dbReference type="ChEBI" id="CHEBI:15377"/>
        <dbReference type="ChEBI" id="CHEBI:59869"/>
        <dbReference type="ChEBI" id="CHEBI:77460"/>
    </reaction>
</comment>
<protein>
    <recommendedName>
        <fullName evidence="1">Dipeptidase</fullName>
        <ecNumber evidence="1">3.4.-.-</ecNumber>
    </recommendedName>
</protein>
<dbReference type="Pfam" id="PF03577">
    <property type="entry name" value="Peptidase_C69"/>
    <property type="match status" value="1"/>
</dbReference>
<dbReference type="GO" id="GO:0016805">
    <property type="term" value="F:dipeptidase activity"/>
    <property type="evidence" value="ECO:0007669"/>
    <property type="project" value="UniProtKB-KW"/>
</dbReference>
<dbReference type="GO" id="GO:0006508">
    <property type="term" value="P:proteolysis"/>
    <property type="evidence" value="ECO:0007669"/>
    <property type="project" value="UniProtKB-KW"/>
</dbReference>
<keyword evidence="1" id="KW-0378">Hydrolase</keyword>
<keyword evidence="1" id="KW-0645">Protease</keyword>
<dbReference type="EMBL" id="QXIY01000029">
    <property type="protein sequence ID" value="RIE16548.1"/>
    <property type="molecule type" value="Genomic_DNA"/>
</dbReference>
<dbReference type="OrthoDB" id="9764088at2"/>
<evidence type="ECO:0000313" key="4">
    <source>
        <dbReference type="Proteomes" id="UP000266113"/>
    </source>
</evidence>
<accession>A0A398DWM5</accession>